<accession>A0A2I1E1T4</accession>
<dbReference type="SMART" id="SM00717">
    <property type="entry name" value="SANT"/>
    <property type="match status" value="1"/>
</dbReference>
<evidence type="ECO:0000313" key="5">
    <source>
        <dbReference type="EMBL" id="PKC16134.1"/>
    </source>
</evidence>
<dbReference type="InterPro" id="IPR017930">
    <property type="entry name" value="Myb_dom"/>
</dbReference>
<evidence type="ECO:0000313" key="7">
    <source>
        <dbReference type="Proteomes" id="UP000232688"/>
    </source>
</evidence>
<dbReference type="PROSITE" id="PS50090">
    <property type="entry name" value="MYB_LIKE"/>
    <property type="match status" value="1"/>
</dbReference>
<dbReference type="VEuPathDB" id="FungiDB:FUN_014576"/>
<evidence type="ECO:0000259" key="2">
    <source>
        <dbReference type="PROSITE" id="PS50090"/>
    </source>
</evidence>
<evidence type="ECO:0000313" key="9">
    <source>
        <dbReference type="Proteomes" id="UP000684084"/>
    </source>
</evidence>
<protein>
    <submittedName>
        <fullName evidence="4">Uncharacterized protein</fullName>
    </submittedName>
</protein>
<evidence type="ECO:0000256" key="1">
    <source>
        <dbReference type="SAM" id="MobiDB-lite"/>
    </source>
</evidence>
<dbReference type="InterPro" id="IPR009057">
    <property type="entry name" value="Homeodomain-like_sf"/>
</dbReference>
<dbReference type="VEuPathDB" id="FungiDB:RhiirA1_530389"/>
<reference evidence="6 7" key="3">
    <citation type="submission" date="2017-10" db="EMBL/GenBank/DDBJ databases">
        <title>Extensive intraspecific genome diversity in a model arbuscular mycorrhizal fungus.</title>
        <authorList>
            <person name="Chen E.C.H."/>
            <person name="Morin E."/>
            <person name="Baudet D."/>
            <person name="Noel J."/>
            <person name="Ndikumana S."/>
            <person name="Charron P."/>
            <person name="St-Onge C."/>
            <person name="Giorgi J."/>
            <person name="Grigoriev I.V."/>
            <person name="Roux C."/>
            <person name="Martin F.M."/>
            <person name="Corradi N."/>
        </authorList>
    </citation>
    <scope>NUCLEOTIDE SEQUENCE [LARGE SCALE GENOMIC DNA]</scope>
    <source>
        <strain evidence="6 7">A1</strain>
    </source>
</reference>
<evidence type="ECO:0000313" key="4">
    <source>
        <dbReference type="EMBL" id="CAB5360312.1"/>
    </source>
</evidence>
<dbReference type="EMBL" id="LLXJ01000059">
    <property type="protein sequence ID" value="PKC16134.1"/>
    <property type="molecule type" value="Genomic_DNA"/>
</dbReference>
<dbReference type="Gene3D" id="1.10.10.60">
    <property type="entry name" value="Homeodomain-like"/>
    <property type="match status" value="1"/>
</dbReference>
<dbReference type="Proteomes" id="UP000684084">
    <property type="component" value="Unassembled WGS sequence"/>
</dbReference>
<dbReference type="SUPFAM" id="SSF46689">
    <property type="entry name" value="Homeodomain-like"/>
    <property type="match status" value="1"/>
</dbReference>
<reference evidence="6 7" key="4">
    <citation type="submission" date="2017-10" db="EMBL/GenBank/DDBJ databases">
        <title>Genome analyses suggest a sexual origin of heterokaryosis in a supposedly ancient asexual fungus.</title>
        <authorList>
            <person name="Corradi N."/>
            <person name="Sedzielewska K."/>
            <person name="Noel J."/>
            <person name="Charron P."/>
            <person name="Farinelli L."/>
            <person name="Marton T."/>
            <person name="Kruger M."/>
            <person name="Pelin A."/>
            <person name="Brachmann A."/>
            <person name="Corradi N."/>
        </authorList>
    </citation>
    <scope>NUCLEOTIDE SEQUENCE [LARGE SCALE GENOMIC DNA]</scope>
    <source>
        <strain evidence="6 7">A1</strain>
    </source>
</reference>
<proteinExistence type="predicted"/>
<reference evidence="5 8" key="2">
    <citation type="submission" date="2017-09" db="EMBL/GenBank/DDBJ databases">
        <title>Extensive intraspecific genome diversity in a model arbuscular mycorrhizal fungus.</title>
        <authorList>
            <person name="Chen E.C."/>
            <person name="Morin E."/>
            <person name="Beaudet D."/>
            <person name="Noel J."/>
            <person name="Ndikumana S."/>
            <person name="Charron P."/>
            <person name="St-Onge C."/>
            <person name="Giorgi J."/>
            <person name="Grigoriev I.V."/>
            <person name="Roux C."/>
            <person name="Martin F.M."/>
            <person name="Corradi N."/>
        </authorList>
    </citation>
    <scope>NUCLEOTIDE SEQUENCE [LARGE SCALE GENOMIC DNA]</scope>
    <source>
        <strain evidence="5 8">A5</strain>
    </source>
</reference>
<dbReference type="AlphaFoldDB" id="A0A2I1E1T4"/>
<dbReference type="PROSITE" id="PS51294">
    <property type="entry name" value="HTH_MYB"/>
    <property type="match status" value="1"/>
</dbReference>
<comment type="caution">
    <text evidence="4">The sequence shown here is derived from an EMBL/GenBank/DDBJ whole genome shotgun (WGS) entry which is preliminary data.</text>
</comment>
<organism evidence="4 9">
    <name type="scientific">Rhizophagus irregularis</name>
    <dbReference type="NCBI Taxonomy" id="588596"/>
    <lineage>
        <taxon>Eukaryota</taxon>
        <taxon>Fungi</taxon>
        <taxon>Fungi incertae sedis</taxon>
        <taxon>Mucoromycota</taxon>
        <taxon>Glomeromycotina</taxon>
        <taxon>Glomeromycetes</taxon>
        <taxon>Glomerales</taxon>
        <taxon>Glomeraceae</taxon>
        <taxon>Rhizophagus</taxon>
    </lineage>
</organism>
<gene>
    <name evidence="4" type="ORF">CHRIB12_LOCUS8125</name>
    <name evidence="6" type="ORF">RhiirA1_530389</name>
    <name evidence="5" type="ORF">RhiirA5_394559</name>
</gene>
<dbReference type="VEuPathDB" id="FungiDB:RhiirFUN_011720"/>
<dbReference type="EMBL" id="LLXH01000085">
    <property type="protein sequence ID" value="PKC73503.1"/>
    <property type="molecule type" value="Genomic_DNA"/>
</dbReference>
<evidence type="ECO:0000259" key="3">
    <source>
        <dbReference type="PROSITE" id="PS51294"/>
    </source>
</evidence>
<feature type="domain" description="Myb-like" evidence="2">
    <location>
        <begin position="62"/>
        <end position="114"/>
    </location>
</feature>
<sequence length="128" mass="14633">MSEIDSKKRTRSKTKNDDVSLNKPQPKKSRGKAIKKEIKDENPPESDAPPSLENNNEVEGVSSQAQSKKWTPEQRLQLIEAVLKHVKVPWDEVSNEVDGGKNGKMCYDQWRRKIVPGLKTYINSDHEH</sequence>
<dbReference type="Proteomes" id="UP000232688">
    <property type="component" value="Unassembled WGS sequence"/>
</dbReference>
<feature type="compositionally biased region" description="Polar residues" evidence="1">
    <location>
        <begin position="52"/>
        <end position="69"/>
    </location>
</feature>
<evidence type="ECO:0000313" key="6">
    <source>
        <dbReference type="EMBL" id="PKC73503.1"/>
    </source>
</evidence>
<dbReference type="Pfam" id="PF00249">
    <property type="entry name" value="Myb_DNA-binding"/>
    <property type="match status" value="1"/>
</dbReference>
<dbReference type="InterPro" id="IPR001005">
    <property type="entry name" value="SANT/Myb"/>
</dbReference>
<evidence type="ECO:0000313" key="8">
    <source>
        <dbReference type="Proteomes" id="UP000232722"/>
    </source>
</evidence>
<reference evidence="5 8" key="1">
    <citation type="submission" date="2016-04" db="EMBL/GenBank/DDBJ databases">
        <title>Genome analyses suggest a sexual origin of heterokaryosis in a supposedly ancient asexual fungus.</title>
        <authorList>
            <person name="Ropars J."/>
            <person name="Sedzielewska K."/>
            <person name="Noel J."/>
            <person name="Charron P."/>
            <person name="Farinelli L."/>
            <person name="Marton T."/>
            <person name="Kruger M."/>
            <person name="Pelin A."/>
            <person name="Brachmann A."/>
            <person name="Corradi N."/>
        </authorList>
    </citation>
    <scope>NUCLEOTIDE SEQUENCE [LARGE SCALE GENOMIC DNA]</scope>
    <source>
        <strain evidence="5 8">A5</strain>
    </source>
</reference>
<dbReference type="Proteomes" id="UP000232722">
    <property type="component" value="Unassembled WGS sequence"/>
</dbReference>
<feature type="domain" description="HTH myb-type" evidence="3">
    <location>
        <begin position="69"/>
        <end position="118"/>
    </location>
</feature>
<dbReference type="EMBL" id="CAGKOT010000015">
    <property type="protein sequence ID" value="CAB5360312.1"/>
    <property type="molecule type" value="Genomic_DNA"/>
</dbReference>
<feature type="region of interest" description="Disordered" evidence="1">
    <location>
        <begin position="1"/>
        <end position="72"/>
    </location>
</feature>
<dbReference type="OrthoDB" id="2384577at2759"/>
<reference evidence="4" key="5">
    <citation type="submission" date="2020-05" db="EMBL/GenBank/DDBJ databases">
        <authorList>
            <person name="Rincon C."/>
            <person name="Sanders R I."/>
            <person name="Robbins C."/>
            <person name="Chaturvedi A."/>
        </authorList>
    </citation>
    <scope>NUCLEOTIDE SEQUENCE</scope>
    <source>
        <strain evidence="4">CHB12</strain>
    </source>
</reference>
<dbReference type="CDD" id="cd00167">
    <property type="entry name" value="SANT"/>
    <property type="match status" value="1"/>
</dbReference>
<dbReference type="SMR" id="A0A2I1E1T4"/>
<name>A0A2I1E1T4_9GLOM</name>